<dbReference type="Pfam" id="PF22645">
    <property type="entry name" value="GKRP_SIS_N"/>
    <property type="match status" value="1"/>
</dbReference>
<dbReference type="GO" id="GO:0097367">
    <property type="term" value="F:carbohydrate derivative binding"/>
    <property type="evidence" value="ECO:0007669"/>
    <property type="project" value="InterPro"/>
</dbReference>
<accession>H5TFD1</accession>
<dbReference type="Gene3D" id="3.40.50.10490">
    <property type="entry name" value="Glucose-6-phosphate isomerase like protein, domain 1"/>
    <property type="match status" value="1"/>
</dbReference>
<proteinExistence type="inferred from homology"/>
<dbReference type="NCBIfam" id="TIGR00274">
    <property type="entry name" value="N-acetylmuramic acid 6-phosphate etherase"/>
    <property type="match status" value="1"/>
</dbReference>
<comment type="miscellaneous">
    <text evidence="13">A lyase-type mechanism (elimination/hydration) is suggested for the cleavage of the lactyl ether bond of MurNAc 6-phosphate, with the formation of an alpha,beta-unsaturated aldehyde intermediate with (E)-stereochemistry, followed by the syn addition of water to give product.</text>
</comment>
<dbReference type="UniPathway" id="UPA00342"/>
<dbReference type="GO" id="GO:0009254">
    <property type="term" value="P:peptidoglycan turnover"/>
    <property type="evidence" value="ECO:0007669"/>
    <property type="project" value="UniProtKB-UniRule"/>
</dbReference>
<evidence type="ECO:0000259" key="15">
    <source>
        <dbReference type="PROSITE" id="PS51464"/>
    </source>
</evidence>
<dbReference type="EMBL" id="BAET01000033">
    <property type="protein sequence ID" value="GAB56811.1"/>
    <property type="molecule type" value="Genomic_DNA"/>
</dbReference>
<evidence type="ECO:0000256" key="10">
    <source>
        <dbReference type="ARBA" id="ARBA00070061"/>
    </source>
</evidence>
<dbReference type="CDD" id="cd05007">
    <property type="entry name" value="SIS_Etherase"/>
    <property type="match status" value="1"/>
</dbReference>
<dbReference type="InterPro" id="IPR040190">
    <property type="entry name" value="MURQ/GCKR"/>
</dbReference>
<evidence type="ECO:0000256" key="8">
    <source>
        <dbReference type="ARBA" id="ARBA00061234"/>
    </source>
</evidence>
<evidence type="ECO:0000256" key="13">
    <source>
        <dbReference type="HAMAP-Rule" id="MF_00068"/>
    </source>
</evidence>
<dbReference type="FunFam" id="1.10.8.1080:FF:000001">
    <property type="entry name" value="N-acetylmuramic acid 6-phosphate etherase"/>
    <property type="match status" value="1"/>
</dbReference>
<reference evidence="16 17" key="1">
    <citation type="journal article" date="2012" name="J. Bacteriol.">
        <title>Genome sequence of proteorhodopsin-containing sea ice bacterium Glaciecola punicea ACAM 611T.</title>
        <authorList>
            <person name="Qin Q.-L."/>
            <person name="Xie B.-B."/>
            <person name="Shu Y.-L."/>
            <person name="Rong J.-C."/>
            <person name="Zhao D.-L."/>
            <person name="Zhang X.-Y."/>
            <person name="Chen X.-L."/>
            <person name="Zhou B.-C."/>
            <person name="Zhanga Y.-Z."/>
        </authorList>
    </citation>
    <scope>NUCLEOTIDE SEQUENCE [LARGE SCALE GENOMIC DNA]</scope>
    <source>
        <strain evidence="16 17">ACAM 611</strain>
    </source>
</reference>
<dbReference type="PANTHER" id="PTHR10088">
    <property type="entry name" value="GLUCOKINASE REGULATORY PROTEIN"/>
    <property type="match status" value="1"/>
</dbReference>
<evidence type="ECO:0000256" key="11">
    <source>
        <dbReference type="ARBA" id="ARBA00077905"/>
    </source>
</evidence>
<evidence type="ECO:0000256" key="14">
    <source>
        <dbReference type="SAM" id="MobiDB-lite"/>
    </source>
</evidence>
<dbReference type="NCBIfam" id="NF003915">
    <property type="entry name" value="PRK05441.1"/>
    <property type="match status" value="1"/>
</dbReference>
<dbReference type="PANTHER" id="PTHR10088:SF4">
    <property type="entry name" value="GLUCOKINASE REGULATORY PROTEIN"/>
    <property type="match status" value="1"/>
</dbReference>
<dbReference type="GO" id="GO:0097175">
    <property type="term" value="P:1,6-anhydro-N-acetyl-beta-muramic acid catabolic process"/>
    <property type="evidence" value="ECO:0007669"/>
    <property type="project" value="UniProtKB-UniRule"/>
</dbReference>
<comment type="subunit">
    <text evidence="1 13">Homodimer.</text>
</comment>
<comment type="pathway">
    <text evidence="4 13">Cell wall biogenesis; peptidoglycan recycling.</text>
</comment>
<feature type="domain" description="SIS" evidence="15">
    <location>
        <begin position="78"/>
        <end position="241"/>
    </location>
</feature>
<dbReference type="UniPathway" id="UPA00544"/>
<keyword evidence="17" id="KW-1185">Reference proteome</keyword>
<evidence type="ECO:0000256" key="1">
    <source>
        <dbReference type="ARBA" id="ARBA00011738"/>
    </source>
</evidence>
<organism evidence="16 17">
    <name type="scientific">Glaciecola punicea ACAM 611</name>
    <dbReference type="NCBI Taxonomy" id="1121923"/>
    <lineage>
        <taxon>Bacteria</taxon>
        <taxon>Pseudomonadati</taxon>
        <taxon>Pseudomonadota</taxon>
        <taxon>Gammaproteobacteria</taxon>
        <taxon>Alteromonadales</taxon>
        <taxon>Alteromonadaceae</taxon>
        <taxon>Glaciecola</taxon>
    </lineage>
</organism>
<keyword evidence="3 13" id="KW-0119">Carbohydrate metabolism</keyword>
<dbReference type="GO" id="GO:0016835">
    <property type="term" value="F:carbon-oxygen lyase activity"/>
    <property type="evidence" value="ECO:0007669"/>
    <property type="project" value="UniProtKB-UniRule"/>
</dbReference>
<dbReference type="AlphaFoldDB" id="H5TFD1"/>
<dbReference type="GO" id="GO:0046348">
    <property type="term" value="P:amino sugar catabolic process"/>
    <property type="evidence" value="ECO:0007669"/>
    <property type="project" value="InterPro"/>
</dbReference>
<dbReference type="HAMAP" id="MF_00068">
    <property type="entry name" value="MurQ"/>
    <property type="match status" value="1"/>
</dbReference>
<evidence type="ECO:0000313" key="17">
    <source>
        <dbReference type="Proteomes" id="UP000053586"/>
    </source>
</evidence>
<dbReference type="Proteomes" id="UP000053586">
    <property type="component" value="Unassembled WGS sequence"/>
</dbReference>
<reference evidence="16 17" key="2">
    <citation type="journal article" date="2017" name="Antonie Van Leeuwenhoek">
        <title>Rhizobium rhizosphaerae sp. nov., a novel species isolated from rice rhizosphere.</title>
        <authorList>
            <person name="Zhao J.J."/>
            <person name="Zhang J."/>
            <person name="Zhang R.J."/>
            <person name="Zhang C.W."/>
            <person name="Yin H.Q."/>
            <person name="Zhang X.X."/>
        </authorList>
    </citation>
    <scope>NUCLEOTIDE SEQUENCE [LARGE SCALE GENOMIC DNA]</scope>
    <source>
        <strain evidence="16 17">ACAM 611</strain>
    </source>
</reference>
<comment type="pathway">
    <text evidence="6 13">Amino-sugar metabolism; N-acetylmuramate degradation.</text>
</comment>
<dbReference type="OrthoDB" id="9813395at2"/>
<dbReference type="InterPro" id="IPR001347">
    <property type="entry name" value="SIS_dom"/>
</dbReference>
<feature type="compositionally biased region" description="Polar residues" evidence="14">
    <location>
        <begin position="312"/>
        <end position="323"/>
    </location>
</feature>
<dbReference type="InterPro" id="IPR005486">
    <property type="entry name" value="Glucokinase_regulatory_CS"/>
</dbReference>
<comment type="catalytic activity">
    <reaction evidence="5 13">
        <text>N-acetyl-D-muramate 6-phosphate + H2O = N-acetyl-D-glucosamine 6-phosphate + (R)-lactate</text>
        <dbReference type="Rhea" id="RHEA:26410"/>
        <dbReference type="ChEBI" id="CHEBI:15377"/>
        <dbReference type="ChEBI" id="CHEBI:16004"/>
        <dbReference type="ChEBI" id="CHEBI:57513"/>
        <dbReference type="ChEBI" id="CHEBI:58722"/>
        <dbReference type="EC" id="4.2.1.126"/>
    </reaction>
</comment>
<evidence type="ECO:0000256" key="7">
    <source>
        <dbReference type="ARBA" id="ARBA00060595"/>
    </source>
</evidence>
<dbReference type="STRING" id="56804.BAE46_02350"/>
<dbReference type="InterPro" id="IPR046348">
    <property type="entry name" value="SIS_dom_sf"/>
</dbReference>
<dbReference type="GO" id="GO:0097173">
    <property type="term" value="P:N-acetylmuramic acid catabolic process"/>
    <property type="evidence" value="ECO:0007669"/>
    <property type="project" value="UniProtKB-UniPathway"/>
</dbReference>
<comment type="function">
    <text evidence="13">Specifically catalyzes the cleavage of the D-lactyl ether substituent of MurNAc 6-phosphate, producing GlcNAc 6-phosphate and D-lactate. Together with AnmK, is also required for the utilization of anhydro-N-acetylmuramic acid (anhMurNAc) either imported from the medium or derived from its own cell wall murein, and thus plays a role in cell wall recycling.</text>
</comment>
<evidence type="ECO:0000256" key="5">
    <source>
        <dbReference type="ARBA" id="ARBA00051747"/>
    </source>
</evidence>
<feature type="active site" description="Proton donor" evidence="13">
    <location>
        <position position="106"/>
    </location>
</feature>
<dbReference type="InterPro" id="IPR005488">
    <property type="entry name" value="Etherase_MurQ"/>
</dbReference>
<gene>
    <name evidence="13 16" type="primary">murQ</name>
    <name evidence="16" type="ORF">GPUN_2697</name>
</gene>
<comment type="caution">
    <text evidence="16">The sequence shown here is derived from an EMBL/GenBank/DDBJ whole genome shotgun (WGS) entry which is preliminary data.</text>
</comment>
<dbReference type="Gene3D" id="1.10.8.1080">
    <property type="match status" value="1"/>
</dbReference>
<keyword evidence="2 13" id="KW-0456">Lyase</keyword>
<sequence length="335" mass="35822">MPKPFEEVKTQPQKLETNEQALMQQLDSLVSEGRNPRTMTLDTLNTLDLLKVINQEDQKVALAVAAALHNISVCVDLAVTSLQNKGRLIYIGAGTSGRLGVLDAVECRPTFSVPDNLVIGIIAGGENALTNAVEGAEDSKDSAIVDLQNIDLQKNDMLVGIAASGRTPYVISALEYANSLGCNTACVVCNPNSPMLTMVNAGICAQVGPECLTGSTRMKSGTAQKLILNMLSTAVMVKLGKVFENLMVDLNASNEKLRARAIRIVMQATQCSQTQAQTALELADNSAKLAILMILTQTDAITAKTMLQKNQGHLRNSLSNSPDSIHAKPHKKTLL</sequence>
<name>H5TFD1_9ALTE</name>
<dbReference type="PROSITE" id="PS01272">
    <property type="entry name" value="GCKR"/>
    <property type="match status" value="1"/>
</dbReference>
<protein>
    <recommendedName>
        <fullName evidence="10 13">N-acetylmuramic acid 6-phosphate etherase</fullName>
        <shortName evidence="13">MurNAc-6-P etherase</shortName>
        <ecNumber evidence="9 13">4.2.1.126</ecNumber>
    </recommendedName>
    <alternativeName>
        <fullName evidence="12 13">N-acetylmuramic acid 6-phosphate hydrolase</fullName>
    </alternativeName>
    <alternativeName>
        <fullName evidence="11 13">N-acetylmuramic acid 6-phosphate lyase</fullName>
    </alternativeName>
</protein>
<evidence type="ECO:0000256" key="6">
    <source>
        <dbReference type="ARBA" id="ARBA00060532"/>
    </source>
</evidence>
<comment type="similarity">
    <text evidence="8 13">Belongs to the GCKR-like family. MurNAc-6-P etherase subfamily.</text>
</comment>
<evidence type="ECO:0000256" key="2">
    <source>
        <dbReference type="ARBA" id="ARBA00023239"/>
    </source>
</evidence>
<feature type="region of interest" description="Disordered" evidence="14">
    <location>
        <begin position="312"/>
        <end position="335"/>
    </location>
</feature>
<dbReference type="UniPathway" id="UPA00343"/>
<feature type="active site" evidence="13">
    <location>
        <position position="137"/>
    </location>
</feature>
<evidence type="ECO:0000313" key="16">
    <source>
        <dbReference type="EMBL" id="GAB56811.1"/>
    </source>
</evidence>
<dbReference type="EC" id="4.2.1.126" evidence="9 13"/>
<evidence type="ECO:0000256" key="4">
    <source>
        <dbReference type="ARBA" id="ARBA00037880"/>
    </source>
</evidence>
<dbReference type="SUPFAM" id="SSF53697">
    <property type="entry name" value="SIS domain"/>
    <property type="match status" value="1"/>
</dbReference>
<dbReference type="eggNOG" id="COG2103">
    <property type="taxonomic scope" value="Bacteria"/>
</dbReference>
<evidence type="ECO:0000256" key="3">
    <source>
        <dbReference type="ARBA" id="ARBA00023277"/>
    </source>
</evidence>
<evidence type="ECO:0000256" key="12">
    <source>
        <dbReference type="ARBA" id="ARBA00084049"/>
    </source>
</evidence>
<dbReference type="FunFam" id="3.40.50.10490:FF:000014">
    <property type="entry name" value="N-acetylmuramic acid 6-phosphate etherase"/>
    <property type="match status" value="1"/>
</dbReference>
<dbReference type="GO" id="GO:0016803">
    <property type="term" value="F:ether hydrolase activity"/>
    <property type="evidence" value="ECO:0007669"/>
    <property type="project" value="TreeGrafter"/>
</dbReference>
<dbReference type="NCBIfam" id="NF009222">
    <property type="entry name" value="PRK12570.1"/>
    <property type="match status" value="1"/>
</dbReference>
<comment type="pathway">
    <text evidence="7 13">Amino-sugar metabolism; 1,6-anhydro-N-acetylmuramate degradation.</text>
</comment>
<dbReference type="Pfam" id="PF20741">
    <property type="entry name" value="GKRP-like_C"/>
    <property type="match status" value="1"/>
</dbReference>
<dbReference type="PROSITE" id="PS51464">
    <property type="entry name" value="SIS"/>
    <property type="match status" value="1"/>
</dbReference>
<evidence type="ECO:0000256" key="9">
    <source>
        <dbReference type="ARBA" id="ARBA00067056"/>
    </source>
</evidence>